<dbReference type="Pfam" id="PF16077">
    <property type="entry name" value="Spaetzle"/>
    <property type="match status" value="1"/>
</dbReference>
<dbReference type="GO" id="GO:0045087">
    <property type="term" value="P:innate immune response"/>
    <property type="evidence" value="ECO:0007669"/>
    <property type="project" value="TreeGrafter"/>
</dbReference>
<dbReference type="GO" id="GO:0005615">
    <property type="term" value="C:extracellular space"/>
    <property type="evidence" value="ECO:0007669"/>
    <property type="project" value="UniProtKB-ARBA"/>
</dbReference>
<evidence type="ECO:0000259" key="4">
    <source>
        <dbReference type="Pfam" id="PF16077"/>
    </source>
</evidence>
<keyword evidence="2" id="KW-1015">Disulfide bond</keyword>
<dbReference type="PANTHER" id="PTHR23199:SF12">
    <property type="entry name" value="NEUROTROPHIN 1-RELATED"/>
    <property type="match status" value="1"/>
</dbReference>
<dbReference type="HOGENOM" id="CLU_886609_0_0_1"/>
<sequence>MLTYLPINLIYCSTIIAWLGTLGSSLHSPLPSLVNHTTTTFNLDENRTNRESVDNRKRMIRFESYGSPSDGYYFRSRHYPSHSRFLSNPSIYESTEFPTTRSQKSKPIVFPTSSPIWSTPSTVTNPPVTQPQARPKVLLPDLDENGVPKCVKNPDDTFCENVDNYPRVDLRSDYGLNLDEFRDIFGVKEIDARKSYFDDDSADERICGGPRKIVFPKMAKTQSKRWVYIVNDDDNFKQSVVTEICSRAGKPCAYLEDDNLPAGLSSQCRQKYARARLMALHPTEQRTYPEYFEFPSCCACYIKNPYGDRSKFRQ</sequence>
<dbReference type="OrthoDB" id="6359065at2759"/>
<dbReference type="EMBL" id="CAEY01000069">
    <property type="status" value="NOT_ANNOTATED_CDS"/>
    <property type="molecule type" value="Genomic_DNA"/>
</dbReference>
<dbReference type="eggNOG" id="ENOG502S688">
    <property type="taxonomic scope" value="Eukaryota"/>
</dbReference>
<proteinExistence type="predicted"/>
<dbReference type="InterPro" id="IPR029034">
    <property type="entry name" value="Cystine-knot_cytokine"/>
</dbReference>
<organism evidence="5 6">
    <name type="scientific">Tetranychus urticae</name>
    <name type="common">Two-spotted spider mite</name>
    <dbReference type="NCBI Taxonomy" id="32264"/>
    <lineage>
        <taxon>Eukaryota</taxon>
        <taxon>Metazoa</taxon>
        <taxon>Ecdysozoa</taxon>
        <taxon>Arthropoda</taxon>
        <taxon>Chelicerata</taxon>
        <taxon>Arachnida</taxon>
        <taxon>Acari</taxon>
        <taxon>Acariformes</taxon>
        <taxon>Trombidiformes</taxon>
        <taxon>Prostigmata</taxon>
        <taxon>Eleutherengona</taxon>
        <taxon>Raphignathae</taxon>
        <taxon>Tetranychoidea</taxon>
        <taxon>Tetranychidae</taxon>
        <taxon>Tetranychus</taxon>
    </lineage>
</organism>
<dbReference type="Gene3D" id="2.10.90.10">
    <property type="entry name" value="Cystine-knot cytokines"/>
    <property type="match status" value="1"/>
</dbReference>
<evidence type="ECO:0000256" key="1">
    <source>
        <dbReference type="ARBA" id="ARBA00022729"/>
    </source>
</evidence>
<name>T1KI14_TETUR</name>
<protein>
    <recommendedName>
        <fullName evidence="4">Spaetzle domain-containing protein</fullName>
    </recommendedName>
</protein>
<evidence type="ECO:0000256" key="2">
    <source>
        <dbReference type="ARBA" id="ARBA00023157"/>
    </source>
</evidence>
<dbReference type="InterPro" id="IPR052444">
    <property type="entry name" value="Spz/Toll_ligand-like"/>
</dbReference>
<reference evidence="5" key="2">
    <citation type="submission" date="2015-06" db="UniProtKB">
        <authorList>
            <consortium name="EnsemblMetazoa"/>
        </authorList>
    </citation>
    <scope>IDENTIFICATION</scope>
</reference>
<dbReference type="SUPFAM" id="SSF57501">
    <property type="entry name" value="Cystine-knot cytokines"/>
    <property type="match status" value="1"/>
</dbReference>
<evidence type="ECO:0000256" key="3">
    <source>
        <dbReference type="ARBA" id="ARBA00023180"/>
    </source>
</evidence>
<reference evidence="6" key="1">
    <citation type="submission" date="2011-08" db="EMBL/GenBank/DDBJ databases">
        <authorList>
            <person name="Rombauts S."/>
        </authorList>
    </citation>
    <scope>NUCLEOTIDE SEQUENCE</scope>
    <source>
        <strain evidence="6">London</strain>
    </source>
</reference>
<evidence type="ECO:0000313" key="5">
    <source>
        <dbReference type="EnsemblMetazoa" id="tetur11g06410.1"/>
    </source>
</evidence>
<dbReference type="GO" id="GO:0021556">
    <property type="term" value="P:central nervous system formation"/>
    <property type="evidence" value="ECO:0007669"/>
    <property type="project" value="TreeGrafter"/>
</dbReference>
<dbReference type="STRING" id="32264.T1KI14"/>
<evidence type="ECO:0000313" key="6">
    <source>
        <dbReference type="Proteomes" id="UP000015104"/>
    </source>
</evidence>
<dbReference type="EnsemblMetazoa" id="tetur11g06410.1">
    <property type="protein sequence ID" value="tetur11g06410.1"/>
    <property type="gene ID" value="tetur11g06410"/>
</dbReference>
<dbReference type="OMA" id="VENYPRE"/>
<dbReference type="GO" id="GO:0008083">
    <property type="term" value="F:growth factor activity"/>
    <property type="evidence" value="ECO:0007669"/>
    <property type="project" value="TreeGrafter"/>
</dbReference>
<accession>T1KI14</accession>
<dbReference type="KEGG" id="tut:107363920"/>
<keyword evidence="3" id="KW-0325">Glycoprotein</keyword>
<dbReference type="PANTHER" id="PTHR23199">
    <property type="entry name" value="NEUROTROPHIN 1-RELATED"/>
    <property type="match status" value="1"/>
</dbReference>
<dbReference type="Proteomes" id="UP000015104">
    <property type="component" value="Unassembled WGS sequence"/>
</dbReference>
<dbReference type="AlphaFoldDB" id="T1KI14"/>
<dbReference type="GO" id="GO:0005121">
    <property type="term" value="F:Toll binding"/>
    <property type="evidence" value="ECO:0007669"/>
    <property type="project" value="TreeGrafter"/>
</dbReference>
<keyword evidence="6" id="KW-1185">Reference proteome</keyword>
<feature type="domain" description="Spaetzle" evidence="4">
    <location>
        <begin position="205"/>
        <end position="302"/>
    </location>
</feature>
<gene>
    <name evidence="5" type="primary">107363920</name>
</gene>
<keyword evidence="1" id="KW-0732">Signal</keyword>
<dbReference type="InterPro" id="IPR032104">
    <property type="entry name" value="Spaetzle"/>
</dbReference>